<protein>
    <submittedName>
        <fullName evidence="2">Uncharacterized protein</fullName>
    </submittedName>
</protein>
<evidence type="ECO:0000256" key="1">
    <source>
        <dbReference type="SAM" id="MobiDB-lite"/>
    </source>
</evidence>
<dbReference type="Proteomes" id="UP001634394">
    <property type="component" value="Unassembled WGS sequence"/>
</dbReference>
<feature type="compositionally biased region" description="Polar residues" evidence="1">
    <location>
        <begin position="1"/>
        <end position="21"/>
    </location>
</feature>
<feature type="region of interest" description="Disordered" evidence="1">
    <location>
        <begin position="1"/>
        <end position="116"/>
    </location>
</feature>
<gene>
    <name evidence="2" type="ORF">ACJMK2_040090</name>
</gene>
<accession>A0ABD3WDZ6</accession>
<feature type="compositionally biased region" description="Basic and acidic residues" evidence="1">
    <location>
        <begin position="79"/>
        <end position="90"/>
    </location>
</feature>
<reference evidence="2 3" key="1">
    <citation type="submission" date="2024-11" db="EMBL/GenBank/DDBJ databases">
        <title>Chromosome-level genome assembly of the freshwater bivalve Anodonta woodiana.</title>
        <authorList>
            <person name="Chen X."/>
        </authorList>
    </citation>
    <scope>NUCLEOTIDE SEQUENCE [LARGE SCALE GENOMIC DNA]</scope>
    <source>
        <strain evidence="2">MN2024</strain>
        <tissue evidence="2">Gills</tissue>
    </source>
</reference>
<keyword evidence="3" id="KW-1185">Reference proteome</keyword>
<sequence>MSARSNKSQVNASGRSGSGKDTVNFMLAPNQVSLEDPGKDASVFMLDPDLQKEEDLPVNYPRDNQRKNSGGPRQYSGRMSRESQSSKRTDVSNASRIVKSRSRPKKEHETDPFLSIDNLPQDATFVSEKLQGSGGVRRGRPVPAKSPSLVTWPHASAYATPFSHNSGPAR</sequence>
<comment type="caution">
    <text evidence="2">The sequence shown here is derived from an EMBL/GenBank/DDBJ whole genome shotgun (WGS) entry which is preliminary data.</text>
</comment>
<proteinExistence type="predicted"/>
<dbReference type="EMBL" id="JBJQND010000007">
    <property type="protein sequence ID" value="KAL3872139.1"/>
    <property type="molecule type" value="Genomic_DNA"/>
</dbReference>
<evidence type="ECO:0000313" key="2">
    <source>
        <dbReference type="EMBL" id="KAL3872139.1"/>
    </source>
</evidence>
<evidence type="ECO:0000313" key="3">
    <source>
        <dbReference type="Proteomes" id="UP001634394"/>
    </source>
</evidence>
<organism evidence="2 3">
    <name type="scientific">Sinanodonta woodiana</name>
    <name type="common">Chinese pond mussel</name>
    <name type="synonym">Anodonta woodiana</name>
    <dbReference type="NCBI Taxonomy" id="1069815"/>
    <lineage>
        <taxon>Eukaryota</taxon>
        <taxon>Metazoa</taxon>
        <taxon>Spiralia</taxon>
        <taxon>Lophotrochozoa</taxon>
        <taxon>Mollusca</taxon>
        <taxon>Bivalvia</taxon>
        <taxon>Autobranchia</taxon>
        <taxon>Heteroconchia</taxon>
        <taxon>Palaeoheterodonta</taxon>
        <taxon>Unionida</taxon>
        <taxon>Unionoidea</taxon>
        <taxon>Unionidae</taxon>
        <taxon>Unioninae</taxon>
        <taxon>Sinanodonta</taxon>
    </lineage>
</organism>
<name>A0ABD3WDZ6_SINWO</name>
<dbReference type="AlphaFoldDB" id="A0ABD3WDZ6"/>